<dbReference type="SUPFAM" id="SSF69318">
    <property type="entry name" value="Integrin alpha N-terminal domain"/>
    <property type="match status" value="1"/>
</dbReference>
<evidence type="ECO:0000313" key="3">
    <source>
        <dbReference type="Proteomes" id="UP000243451"/>
    </source>
</evidence>
<feature type="signal peptide" evidence="1">
    <location>
        <begin position="1"/>
        <end position="18"/>
    </location>
</feature>
<proteinExistence type="predicted"/>
<feature type="chain" id="PRO_5015157158" description="Lipoprotein" evidence="1">
    <location>
        <begin position="19"/>
        <end position="151"/>
    </location>
</feature>
<dbReference type="InterPro" id="IPR028994">
    <property type="entry name" value="Integrin_alpha_N"/>
</dbReference>
<dbReference type="RefSeq" id="WP_104736466.1">
    <property type="nucleotide sequence ID" value="NZ_BMHR01000002.1"/>
</dbReference>
<accession>A0A2P4EZP9</accession>
<dbReference type="PROSITE" id="PS51257">
    <property type="entry name" value="PROKAR_LIPOPROTEIN"/>
    <property type="match status" value="1"/>
</dbReference>
<evidence type="ECO:0000313" key="2">
    <source>
        <dbReference type="EMBL" id="POB06206.1"/>
    </source>
</evidence>
<comment type="caution">
    <text evidence="2">The sequence shown here is derived from an EMBL/GenBank/DDBJ whole genome shotgun (WGS) entry which is preliminary data.</text>
</comment>
<dbReference type="Proteomes" id="UP000243451">
    <property type="component" value="Unassembled WGS sequence"/>
</dbReference>
<gene>
    <name evidence="2" type="ORF">C1949_00190</name>
</gene>
<dbReference type="OrthoDB" id="5348860at2"/>
<keyword evidence="1" id="KW-0732">Signal</keyword>
<protein>
    <recommendedName>
        <fullName evidence="4">Lipoprotein</fullName>
    </recommendedName>
</protein>
<dbReference type="Gene3D" id="2.130.10.130">
    <property type="entry name" value="Integrin alpha, N-terminal"/>
    <property type="match status" value="1"/>
</dbReference>
<dbReference type="EMBL" id="PPSK01000001">
    <property type="protein sequence ID" value="POB06206.1"/>
    <property type="molecule type" value="Genomic_DNA"/>
</dbReference>
<organism evidence="2 3">
    <name type="scientific">Halopseudomonas oceani</name>
    <dbReference type="NCBI Taxonomy" id="1708783"/>
    <lineage>
        <taxon>Bacteria</taxon>
        <taxon>Pseudomonadati</taxon>
        <taxon>Pseudomonadota</taxon>
        <taxon>Gammaproteobacteria</taxon>
        <taxon>Pseudomonadales</taxon>
        <taxon>Pseudomonadaceae</taxon>
        <taxon>Halopseudomonas</taxon>
    </lineage>
</organism>
<evidence type="ECO:0008006" key="4">
    <source>
        <dbReference type="Google" id="ProtNLM"/>
    </source>
</evidence>
<evidence type="ECO:0000256" key="1">
    <source>
        <dbReference type="SAM" id="SignalP"/>
    </source>
</evidence>
<keyword evidence="3" id="KW-1185">Reference proteome</keyword>
<sequence>MKHVAAGMALLLSACATGVTQTPLETALVAQFGEDIPEHQRVLIDLNGDGFNDALIYAQGPDWCGSAGCTLFVYKGGAKGFSLLSRSTVVQLPLVVSAQRSAGWNDLIVHARGQGQVVLRATAEGYPLNPSLQPSASAHDLQDSRALLDYN</sequence>
<reference evidence="2 3" key="1">
    <citation type="submission" date="2018-01" db="EMBL/GenBank/DDBJ databases">
        <title>Draft genome of the type strain Pseudomonas oceani DSM 100277 isolated from the deep water in Okinawa trough, northwestern Pacific Ocean.</title>
        <authorList>
            <person name="Gomila M."/>
            <person name="Mulet M."/>
            <person name="Garcia-Valdes E."/>
            <person name="Lalucat J."/>
        </authorList>
    </citation>
    <scope>NUCLEOTIDE SEQUENCE [LARGE SCALE GENOMIC DNA]</scope>
    <source>
        <strain evidence="2 3">DSM 100277</strain>
    </source>
</reference>
<dbReference type="AlphaFoldDB" id="A0A2P4EZP9"/>
<name>A0A2P4EZP9_9GAMM</name>